<dbReference type="SUPFAM" id="SSF56112">
    <property type="entry name" value="Protein kinase-like (PK-like)"/>
    <property type="match status" value="1"/>
</dbReference>
<reference evidence="6" key="1">
    <citation type="journal article" date="2020" name="Stud. Mycol.">
        <title>101 Dothideomycetes genomes: a test case for predicting lifestyles and emergence of pathogens.</title>
        <authorList>
            <person name="Haridas S."/>
            <person name="Albert R."/>
            <person name="Binder M."/>
            <person name="Bloem J."/>
            <person name="Labutti K."/>
            <person name="Salamov A."/>
            <person name="Andreopoulos B."/>
            <person name="Baker S."/>
            <person name="Barry K."/>
            <person name="Bills G."/>
            <person name="Bluhm B."/>
            <person name="Cannon C."/>
            <person name="Castanera R."/>
            <person name="Culley D."/>
            <person name="Daum C."/>
            <person name="Ezra D."/>
            <person name="Gonzalez J."/>
            <person name="Henrissat B."/>
            <person name="Kuo A."/>
            <person name="Liang C."/>
            <person name="Lipzen A."/>
            <person name="Lutzoni F."/>
            <person name="Magnuson J."/>
            <person name="Mondo S."/>
            <person name="Nolan M."/>
            <person name="Ohm R."/>
            <person name="Pangilinan J."/>
            <person name="Park H.-J."/>
            <person name="Ramirez L."/>
            <person name="Alfaro M."/>
            <person name="Sun H."/>
            <person name="Tritt A."/>
            <person name="Yoshinaga Y."/>
            <person name="Zwiers L.-H."/>
            <person name="Turgeon B."/>
            <person name="Goodwin S."/>
            <person name="Spatafora J."/>
            <person name="Crous P."/>
            <person name="Grigoriev I."/>
        </authorList>
    </citation>
    <scope>NUCLEOTIDE SEQUENCE</scope>
    <source>
        <strain evidence="6">CBS 122367</strain>
    </source>
</reference>
<protein>
    <recommendedName>
        <fullName evidence="1">non-specific serine/threonine protein kinase</fullName>
        <ecNumber evidence="1">2.7.11.1</ecNumber>
    </recommendedName>
</protein>
<feature type="compositionally biased region" description="Low complexity" evidence="4">
    <location>
        <begin position="514"/>
        <end position="523"/>
    </location>
</feature>
<dbReference type="AlphaFoldDB" id="A0A6G1ICB6"/>
<dbReference type="Gene3D" id="1.10.510.10">
    <property type="entry name" value="Transferase(Phosphotransferase) domain 1"/>
    <property type="match status" value="1"/>
</dbReference>
<dbReference type="EC" id="2.7.11.1" evidence="1"/>
<dbReference type="OrthoDB" id="5584477at2759"/>
<gene>
    <name evidence="6" type="ORF">K458DRAFT_471152</name>
</gene>
<name>A0A6G1ICB6_9PLEO</name>
<feature type="domain" description="Fungal-type protein kinase" evidence="5">
    <location>
        <begin position="283"/>
        <end position="687"/>
    </location>
</feature>
<evidence type="ECO:0000313" key="7">
    <source>
        <dbReference type="Proteomes" id="UP000799291"/>
    </source>
</evidence>
<feature type="region of interest" description="Disordered" evidence="4">
    <location>
        <begin position="129"/>
        <end position="153"/>
    </location>
</feature>
<dbReference type="EMBL" id="MU005650">
    <property type="protein sequence ID" value="KAF2675748.1"/>
    <property type="molecule type" value="Genomic_DNA"/>
</dbReference>
<evidence type="ECO:0000256" key="4">
    <source>
        <dbReference type="SAM" id="MobiDB-lite"/>
    </source>
</evidence>
<sequence>MADASVLEISKAKPIGKRLDAFRDSFSFVCEGAGVPEALESLDLLGKEVLQNLGLSVVSALQTLPASRLLRSTRGDKNLFNDLLRFPTIIGSDDFDVKRIGPLLWTVLNKDADEVVWHKVYDIVGQSVHKTSGEPSTPPPSGPPRTASFQQTPWTFNTGSFADTSDLRRNVDPILKDEVEDNLKIDHPEVFDTFLGQIPRLHEMTSAVLQSYREAEPPLFQEDVGWVGWPKKCEEMAVLQFLRRHVDQFQQFADDHNIRPSKRRRCITTPNKPIPGSVSKRKLDVGLAHNPNNEAEESYDWSHILVPGELTWLDLVRYAREIFSAQDTQRFILGFTLCGSIMRLWEFDRLGVVGSMPFDINKEGERFVSVVLGYLWMSEEELGYDSTIAGKGRRFTSIQRDGRIERLCLEYLIKRQRSVAGRATRCWKAFVENMPDHWLVVKDSWEYEERPEEGLLLKEATEAGVKNVVRYYHHETVYVDGRVDDVLDNVRKGQNDTAGRNPLQRRAVHTESVTSPTTSSASGRGRGRSRSSSRTMTRKRSSRSIHASMPPPKRPCSDFPVKQDTHQRRNRVHRRLIIQDVGKSIYEACSPRGILTGLLGGITGHESLLNANILHRDISVGNVMLNMAEDDGFLIDLDLAIKLDRKNASGAPSKTGTKVFMAIGALYGDDHNFMHDLESFFWVLFWTYIHCTGPSGQRRVSKFEAWNFETTKNLAKIKTGSVLEDDKFSKEVEENITTYCAPLIPCV</sequence>
<dbReference type="PANTHER" id="PTHR38248">
    <property type="entry name" value="FUNK1 6"/>
    <property type="match status" value="1"/>
</dbReference>
<evidence type="ECO:0000259" key="5">
    <source>
        <dbReference type="Pfam" id="PF17667"/>
    </source>
</evidence>
<feature type="region of interest" description="Disordered" evidence="4">
    <location>
        <begin position="492"/>
        <end position="570"/>
    </location>
</feature>
<accession>A0A6G1ICB6</accession>
<evidence type="ECO:0000256" key="1">
    <source>
        <dbReference type="ARBA" id="ARBA00012513"/>
    </source>
</evidence>
<proteinExistence type="predicted"/>
<dbReference type="InterPro" id="IPR008266">
    <property type="entry name" value="Tyr_kinase_AS"/>
</dbReference>
<feature type="compositionally biased region" description="Basic residues" evidence="4">
    <location>
        <begin position="525"/>
        <end position="543"/>
    </location>
</feature>
<keyword evidence="7" id="KW-1185">Reference proteome</keyword>
<dbReference type="GO" id="GO:0004674">
    <property type="term" value="F:protein serine/threonine kinase activity"/>
    <property type="evidence" value="ECO:0007669"/>
    <property type="project" value="UniProtKB-EC"/>
</dbReference>
<dbReference type="InterPro" id="IPR011009">
    <property type="entry name" value="Kinase-like_dom_sf"/>
</dbReference>
<dbReference type="PANTHER" id="PTHR38248:SF2">
    <property type="entry name" value="FUNK1 11"/>
    <property type="match status" value="1"/>
</dbReference>
<dbReference type="PROSITE" id="PS00109">
    <property type="entry name" value="PROTEIN_KINASE_TYR"/>
    <property type="match status" value="1"/>
</dbReference>
<comment type="catalytic activity">
    <reaction evidence="2">
        <text>L-threonyl-[protein] + ATP = O-phospho-L-threonyl-[protein] + ADP + H(+)</text>
        <dbReference type="Rhea" id="RHEA:46608"/>
        <dbReference type="Rhea" id="RHEA-COMP:11060"/>
        <dbReference type="Rhea" id="RHEA-COMP:11605"/>
        <dbReference type="ChEBI" id="CHEBI:15378"/>
        <dbReference type="ChEBI" id="CHEBI:30013"/>
        <dbReference type="ChEBI" id="CHEBI:30616"/>
        <dbReference type="ChEBI" id="CHEBI:61977"/>
        <dbReference type="ChEBI" id="CHEBI:456216"/>
        <dbReference type="EC" id="2.7.11.1"/>
    </reaction>
</comment>
<evidence type="ECO:0000256" key="3">
    <source>
        <dbReference type="ARBA" id="ARBA00048679"/>
    </source>
</evidence>
<dbReference type="Pfam" id="PF17667">
    <property type="entry name" value="Pkinase_fungal"/>
    <property type="match status" value="1"/>
</dbReference>
<comment type="catalytic activity">
    <reaction evidence="3">
        <text>L-seryl-[protein] + ATP = O-phospho-L-seryl-[protein] + ADP + H(+)</text>
        <dbReference type="Rhea" id="RHEA:17989"/>
        <dbReference type="Rhea" id="RHEA-COMP:9863"/>
        <dbReference type="Rhea" id="RHEA-COMP:11604"/>
        <dbReference type="ChEBI" id="CHEBI:15378"/>
        <dbReference type="ChEBI" id="CHEBI:29999"/>
        <dbReference type="ChEBI" id="CHEBI:30616"/>
        <dbReference type="ChEBI" id="CHEBI:83421"/>
        <dbReference type="ChEBI" id="CHEBI:456216"/>
        <dbReference type="EC" id="2.7.11.1"/>
    </reaction>
</comment>
<dbReference type="Proteomes" id="UP000799291">
    <property type="component" value="Unassembled WGS sequence"/>
</dbReference>
<dbReference type="InterPro" id="IPR040976">
    <property type="entry name" value="Pkinase_fungal"/>
</dbReference>
<organism evidence="6 7">
    <name type="scientific">Lentithecium fluviatile CBS 122367</name>
    <dbReference type="NCBI Taxonomy" id="1168545"/>
    <lineage>
        <taxon>Eukaryota</taxon>
        <taxon>Fungi</taxon>
        <taxon>Dikarya</taxon>
        <taxon>Ascomycota</taxon>
        <taxon>Pezizomycotina</taxon>
        <taxon>Dothideomycetes</taxon>
        <taxon>Pleosporomycetidae</taxon>
        <taxon>Pleosporales</taxon>
        <taxon>Massarineae</taxon>
        <taxon>Lentitheciaceae</taxon>
        <taxon>Lentithecium</taxon>
    </lineage>
</organism>
<evidence type="ECO:0000256" key="2">
    <source>
        <dbReference type="ARBA" id="ARBA00047899"/>
    </source>
</evidence>
<evidence type="ECO:0000313" key="6">
    <source>
        <dbReference type="EMBL" id="KAF2675748.1"/>
    </source>
</evidence>